<evidence type="ECO:0000313" key="3">
    <source>
        <dbReference type="Proteomes" id="UP000811481"/>
    </source>
</evidence>
<dbReference type="EMBL" id="JAGVRH010000015">
    <property type="protein sequence ID" value="MBS2126581.1"/>
    <property type="molecule type" value="Genomic_DNA"/>
</dbReference>
<keyword evidence="1" id="KW-0175">Coiled coil</keyword>
<name>A0ABS5K3T0_9MOLU</name>
<reference evidence="2" key="1">
    <citation type="submission" date="2021-04" db="EMBL/GenBank/DDBJ databases">
        <title>Draft genome sequence of StrPh-CL8, a phytoplasma strain causing strawberry phyllody in Chile.</title>
        <authorList>
            <person name="Cui W."/>
            <person name="Zamorano A."/>
            <person name="Fiore N."/>
        </authorList>
    </citation>
    <scope>NUCLEOTIDE SEQUENCE [LARGE SCALE GENOMIC DNA]</scope>
    <source>
        <strain evidence="2">StrPh-Cl</strain>
    </source>
</reference>
<sequence length="498" mass="59223">MISLLIFILSHAPIYAYNYFHKQNKSKIKLTDYETLQQEWLNTQPKFKIHDINVLNKDDIPNILKYFDIQTSTYGLEEPSYNPYNKQFFDPKLKNPPQGLLGVYFKHRANPFNIKYPYDEDYEYTLENLLKYEIAIEEAFIFWDTKQKPQEDKCNINLIFSDIFVGQSKEEIINQYLINKNIIKEPKLIKLGCYNATTNTGLVVPLPQETLNDVQIDAIYFDDGIRIMSESPEKQQLKRFIKTLQEIQQRRQQLLKETEDDDFKQLLNQNIKEYEERINTYKQKILQLPGNIEDLLKLSNGAKNIYLFVFNTKKREITINLPDSLNPYEAIRDWKRNNNLYAYEGIYHKESESINNLITITAPAYKEINISANVNVIGHVFQTENKRYRIICKNTEPKKVLLTTYQNLYVKWLEQCYIKYGCTYQGETIRNKLGRSSRTLYDENGKPHYYKYEEGFLSDNWYIDDYDCCSGGDRWQTRTYYQFLDTTRPPKKPEILDS</sequence>
<proteinExistence type="predicted"/>
<evidence type="ECO:0000256" key="1">
    <source>
        <dbReference type="SAM" id="Coils"/>
    </source>
</evidence>
<feature type="coiled-coil region" evidence="1">
    <location>
        <begin position="237"/>
        <end position="284"/>
    </location>
</feature>
<accession>A0ABS5K3T0</accession>
<gene>
    <name evidence="2" type="ORF">J8J04_02695</name>
</gene>
<protein>
    <recommendedName>
        <fullName evidence="4">Effector</fullName>
    </recommendedName>
</protein>
<comment type="caution">
    <text evidence="2">The sequence shown here is derived from an EMBL/GenBank/DDBJ whole genome shotgun (WGS) entry which is preliminary data.</text>
</comment>
<keyword evidence="3" id="KW-1185">Reference proteome</keyword>
<organism evidence="2 3">
    <name type="scientific">'Fragaria x ananassa' phyllody phytoplasma</name>
    <dbReference type="NCBI Taxonomy" id="2358428"/>
    <lineage>
        <taxon>Bacteria</taxon>
        <taxon>Bacillati</taxon>
        <taxon>Mycoplasmatota</taxon>
        <taxon>Mollicutes</taxon>
        <taxon>Acholeplasmatales</taxon>
        <taxon>Acholeplasmataceae</taxon>
        <taxon>Candidatus Phytoplasma</taxon>
        <taxon>16SrXIII (Mexican periwinkle virescence group)</taxon>
    </lineage>
</organism>
<evidence type="ECO:0000313" key="2">
    <source>
        <dbReference type="EMBL" id="MBS2126581.1"/>
    </source>
</evidence>
<dbReference type="Proteomes" id="UP000811481">
    <property type="component" value="Unassembled WGS sequence"/>
</dbReference>
<evidence type="ECO:0008006" key="4">
    <source>
        <dbReference type="Google" id="ProtNLM"/>
    </source>
</evidence>